<name>A0A921L9L9_9FIRM</name>
<dbReference type="Pfam" id="PF00679">
    <property type="entry name" value="EFG_C"/>
    <property type="match status" value="1"/>
</dbReference>
<keyword evidence="2 6" id="KW-0251">Elongation factor</keyword>
<dbReference type="Gene3D" id="3.30.230.10">
    <property type="match status" value="1"/>
</dbReference>
<dbReference type="InterPro" id="IPR035647">
    <property type="entry name" value="EFG_III/V"/>
</dbReference>
<dbReference type="FunFam" id="3.30.70.240:FF:000001">
    <property type="entry name" value="Elongation factor G"/>
    <property type="match status" value="1"/>
</dbReference>
<evidence type="ECO:0000313" key="6">
    <source>
        <dbReference type="EMBL" id="HJF85126.1"/>
    </source>
</evidence>
<evidence type="ECO:0000256" key="4">
    <source>
        <dbReference type="ARBA" id="ARBA00023134"/>
    </source>
</evidence>
<dbReference type="CDD" id="cd03713">
    <property type="entry name" value="EFG_mtEFG_C"/>
    <property type="match status" value="1"/>
</dbReference>
<dbReference type="InterPro" id="IPR014721">
    <property type="entry name" value="Ribsml_uS5_D2-typ_fold_subgr"/>
</dbReference>
<evidence type="ECO:0000259" key="5">
    <source>
        <dbReference type="SMART" id="SM00838"/>
    </source>
</evidence>
<evidence type="ECO:0000256" key="2">
    <source>
        <dbReference type="ARBA" id="ARBA00022768"/>
    </source>
</evidence>
<organism evidence="6 7">
    <name type="scientific">Megamonas hypermegale</name>
    <dbReference type="NCBI Taxonomy" id="158847"/>
    <lineage>
        <taxon>Bacteria</taxon>
        <taxon>Bacillati</taxon>
        <taxon>Bacillota</taxon>
        <taxon>Negativicutes</taxon>
        <taxon>Selenomonadales</taxon>
        <taxon>Selenomonadaceae</taxon>
        <taxon>Megamonas</taxon>
    </lineage>
</organism>
<feature type="domain" description="Elongation factor EFG" evidence="5">
    <location>
        <begin position="1"/>
        <end position="65"/>
    </location>
</feature>
<dbReference type="Gene3D" id="3.30.70.240">
    <property type="match status" value="1"/>
</dbReference>
<dbReference type="AlphaFoldDB" id="A0A921L9L9"/>
<dbReference type="InterPro" id="IPR035649">
    <property type="entry name" value="EFG_V"/>
</dbReference>
<keyword evidence="1" id="KW-0547">Nucleotide-binding</keyword>
<dbReference type="GO" id="GO:0003746">
    <property type="term" value="F:translation elongation factor activity"/>
    <property type="evidence" value="ECO:0007669"/>
    <property type="project" value="UniProtKB-KW"/>
</dbReference>
<reference evidence="6" key="2">
    <citation type="submission" date="2021-09" db="EMBL/GenBank/DDBJ databases">
        <authorList>
            <person name="Gilroy R."/>
        </authorList>
    </citation>
    <scope>NUCLEOTIDE SEQUENCE</scope>
    <source>
        <strain evidence="6">7318</strain>
    </source>
</reference>
<dbReference type="InterPro" id="IPR000640">
    <property type="entry name" value="EFG_V-like"/>
</dbReference>
<sequence length="71" mass="8121">INTKRGRIMSTESPTHDTCIIEAQVPQAELYKYATDLRSATQGRGSYTMTFSHYEEVPAKISEKIIEERNK</sequence>
<feature type="non-terminal residue" evidence="6">
    <location>
        <position position="1"/>
    </location>
</feature>
<keyword evidence="4" id="KW-0342">GTP-binding</keyword>
<comment type="caution">
    <text evidence="6">The sequence shown here is derived from an EMBL/GenBank/DDBJ whole genome shotgun (WGS) entry which is preliminary data.</text>
</comment>
<gene>
    <name evidence="6" type="primary">fusA</name>
    <name evidence="6" type="ORF">K8V65_05660</name>
</gene>
<evidence type="ECO:0000313" key="7">
    <source>
        <dbReference type="Proteomes" id="UP000780768"/>
    </source>
</evidence>
<accession>A0A921L9L9</accession>
<dbReference type="SMART" id="SM00838">
    <property type="entry name" value="EFG_C"/>
    <property type="match status" value="1"/>
</dbReference>
<dbReference type="GO" id="GO:0032790">
    <property type="term" value="P:ribosome disassembly"/>
    <property type="evidence" value="ECO:0007669"/>
    <property type="project" value="TreeGrafter"/>
</dbReference>
<dbReference type="GO" id="GO:0005525">
    <property type="term" value="F:GTP binding"/>
    <property type="evidence" value="ECO:0007669"/>
    <property type="project" value="UniProtKB-KW"/>
</dbReference>
<evidence type="ECO:0000256" key="1">
    <source>
        <dbReference type="ARBA" id="ARBA00022741"/>
    </source>
</evidence>
<dbReference type="Proteomes" id="UP000780768">
    <property type="component" value="Unassembled WGS sequence"/>
</dbReference>
<dbReference type="PANTHER" id="PTHR43261">
    <property type="entry name" value="TRANSLATION ELONGATION FACTOR G-RELATED"/>
    <property type="match status" value="1"/>
</dbReference>
<dbReference type="PANTHER" id="PTHR43261:SF1">
    <property type="entry name" value="RIBOSOME-RELEASING FACTOR 2, MITOCHONDRIAL"/>
    <property type="match status" value="1"/>
</dbReference>
<keyword evidence="3" id="KW-0648">Protein biosynthesis</keyword>
<proteinExistence type="predicted"/>
<reference evidence="6" key="1">
    <citation type="journal article" date="2021" name="PeerJ">
        <title>Extensive microbial diversity within the chicken gut microbiome revealed by metagenomics and culture.</title>
        <authorList>
            <person name="Gilroy R."/>
            <person name="Ravi A."/>
            <person name="Getino M."/>
            <person name="Pursley I."/>
            <person name="Horton D.L."/>
            <person name="Alikhan N.F."/>
            <person name="Baker D."/>
            <person name="Gharbi K."/>
            <person name="Hall N."/>
            <person name="Watson M."/>
            <person name="Adriaenssens E.M."/>
            <person name="Foster-Nyarko E."/>
            <person name="Jarju S."/>
            <person name="Secka A."/>
            <person name="Antonio M."/>
            <person name="Oren A."/>
            <person name="Chaudhuri R.R."/>
            <person name="La Ragione R."/>
            <person name="Hildebrand F."/>
            <person name="Pallen M.J."/>
        </authorList>
    </citation>
    <scope>NUCLEOTIDE SEQUENCE</scope>
    <source>
        <strain evidence="6">7318</strain>
    </source>
</reference>
<protein>
    <submittedName>
        <fullName evidence="6">Elongation factor G</fullName>
    </submittedName>
</protein>
<evidence type="ECO:0000256" key="3">
    <source>
        <dbReference type="ARBA" id="ARBA00022917"/>
    </source>
</evidence>
<dbReference type="EMBL" id="DYVR01000155">
    <property type="protein sequence ID" value="HJF85126.1"/>
    <property type="molecule type" value="Genomic_DNA"/>
</dbReference>
<dbReference type="SUPFAM" id="SSF54980">
    <property type="entry name" value="EF-G C-terminal domain-like"/>
    <property type="match status" value="1"/>
</dbReference>